<sequence length="95" mass="10466">MVFSTSPSLFLISASDEKTVSQWDVLTGSLIKTLHDHGHSAHSDPISVIDFNGDGSRIISCRYGGLCKLWGVSTCHCMKTLTYDEEIPPVSYVKF</sequence>
<accession>A0AAV0YZS5</accession>
<dbReference type="PROSITE" id="PS50082">
    <property type="entry name" value="WD_REPEATS_2"/>
    <property type="match status" value="1"/>
</dbReference>
<reference evidence="4 5" key="1">
    <citation type="submission" date="2023-01" db="EMBL/GenBank/DDBJ databases">
        <authorList>
            <person name="Kreplak J."/>
        </authorList>
    </citation>
    <scope>NUCLEOTIDE SEQUENCE [LARGE SCALE GENOMIC DNA]</scope>
</reference>
<keyword evidence="5" id="KW-1185">Reference proteome</keyword>
<feature type="repeat" description="WD" evidence="3">
    <location>
        <begin position="39"/>
        <end position="80"/>
    </location>
</feature>
<dbReference type="InterPro" id="IPR015943">
    <property type="entry name" value="WD40/YVTN_repeat-like_dom_sf"/>
</dbReference>
<gene>
    <name evidence="4" type="ORF">VFH_I432680</name>
</gene>
<organism evidence="4 5">
    <name type="scientific">Vicia faba</name>
    <name type="common">Broad bean</name>
    <name type="synonym">Faba vulgaris</name>
    <dbReference type="NCBI Taxonomy" id="3906"/>
    <lineage>
        <taxon>Eukaryota</taxon>
        <taxon>Viridiplantae</taxon>
        <taxon>Streptophyta</taxon>
        <taxon>Embryophyta</taxon>
        <taxon>Tracheophyta</taxon>
        <taxon>Spermatophyta</taxon>
        <taxon>Magnoliopsida</taxon>
        <taxon>eudicotyledons</taxon>
        <taxon>Gunneridae</taxon>
        <taxon>Pentapetalae</taxon>
        <taxon>rosids</taxon>
        <taxon>fabids</taxon>
        <taxon>Fabales</taxon>
        <taxon>Fabaceae</taxon>
        <taxon>Papilionoideae</taxon>
        <taxon>50 kb inversion clade</taxon>
        <taxon>NPAAA clade</taxon>
        <taxon>Hologalegina</taxon>
        <taxon>IRL clade</taxon>
        <taxon>Fabeae</taxon>
        <taxon>Vicia</taxon>
    </lineage>
</organism>
<dbReference type="Gene3D" id="2.130.10.10">
    <property type="entry name" value="YVTN repeat-like/Quinoprotein amine dehydrogenase"/>
    <property type="match status" value="1"/>
</dbReference>
<protein>
    <submittedName>
        <fullName evidence="4">Uncharacterized protein</fullName>
    </submittedName>
</protein>
<dbReference type="GO" id="GO:0048188">
    <property type="term" value="C:Set1C/COMPASS complex"/>
    <property type="evidence" value="ECO:0007669"/>
    <property type="project" value="TreeGrafter"/>
</dbReference>
<keyword evidence="2" id="KW-0677">Repeat</keyword>
<dbReference type="InterPro" id="IPR036322">
    <property type="entry name" value="WD40_repeat_dom_sf"/>
</dbReference>
<proteinExistence type="predicted"/>
<evidence type="ECO:0000313" key="4">
    <source>
        <dbReference type="EMBL" id="CAI8590248.1"/>
    </source>
</evidence>
<keyword evidence="1 3" id="KW-0853">WD repeat</keyword>
<evidence type="ECO:0000256" key="3">
    <source>
        <dbReference type="PROSITE-ProRule" id="PRU00221"/>
    </source>
</evidence>
<name>A0AAV0YZS5_VICFA</name>
<dbReference type="EMBL" id="OX451736">
    <property type="protein sequence ID" value="CAI8590248.1"/>
    <property type="molecule type" value="Genomic_DNA"/>
</dbReference>
<evidence type="ECO:0000313" key="5">
    <source>
        <dbReference type="Proteomes" id="UP001157006"/>
    </source>
</evidence>
<dbReference type="InterPro" id="IPR001680">
    <property type="entry name" value="WD40_rpt"/>
</dbReference>
<dbReference type="PANTHER" id="PTHR22847">
    <property type="entry name" value="WD40 REPEAT PROTEIN"/>
    <property type="match status" value="1"/>
</dbReference>
<dbReference type="AlphaFoldDB" id="A0AAV0YZS5"/>
<dbReference type="Pfam" id="PF00400">
    <property type="entry name" value="WD40"/>
    <property type="match status" value="1"/>
</dbReference>
<dbReference type="PANTHER" id="PTHR22847:SF637">
    <property type="entry name" value="WD REPEAT DOMAIN 5B"/>
    <property type="match status" value="1"/>
</dbReference>
<evidence type="ECO:0000256" key="1">
    <source>
        <dbReference type="ARBA" id="ARBA00022574"/>
    </source>
</evidence>
<dbReference type="GO" id="GO:0042393">
    <property type="term" value="F:histone binding"/>
    <property type="evidence" value="ECO:0007669"/>
    <property type="project" value="TreeGrafter"/>
</dbReference>
<dbReference type="Proteomes" id="UP001157006">
    <property type="component" value="Chromosome 1L"/>
</dbReference>
<evidence type="ECO:0000256" key="2">
    <source>
        <dbReference type="ARBA" id="ARBA00022737"/>
    </source>
</evidence>
<dbReference type="SMART" id="SM00320">
    <property type="entry name" value="WD40"/>
    <property type="match status" value="1"/>
</dbReference>
<dbReference type="SUPFAM" id="SSF50978">
    <property type="entry name" value="WD40 repeat-like"/>
    <property type="match status" value="1"/>
</dbReference>